<evidence type="ECO:0000256" key="2">
    <source>
        <dbReference type="SAM" id="MobiDB-lite"/>
    </source>
</evidence>
<reference evidence="3 4" key="1">
    <citation type="journal article" date="2019" name="Environ. Microbiol.">
        <title>Species interactions and distinct microbial communities in high Arctic permafrost affected cryosols are associated with the CH4 and CO2 gas fluxes.</title>
        <authorList>
            <person name="Altshuler I."/>
            <person name="Hamel J."/>
            <person name="Turney S."/>
            <person name="Magnuson E."/>
            <person name="Levesque R."/>
            <person name="Greer C."/>
            <person name="Whyte L.G."/>
        </authorList>
    </citation>
    <scope>NUCLEOTIDE SEQUENCE [LARGE SCALE GENOMIC DNA]</scope>
    <source>
        <strain evidence="3 4">S9.3B</strain>
    </source>
</reference>
<keyword evidence="1" id="KW-0175">Coiled coil</keyword>
<accession>A0A502FIG0</accession>
<dbReference type="EMBL" id="RCZP01000030">
    <property type="protein sequence ID" value="TPG49260.1"/>
    <property type="molecule type" value="Genomic_DNA"/>
</dbReference>
<dbReference type="OrthoDB" id="7366309at2"/>
<evidence type="ECO:0008006" key="5">
    <source>
        <dbReference type="Google" id="ProtNLM"/>
    </source>
</evidence>
<evidence type="ECO:0000313" key="3">
    <source>
        <dbReference type="EMBL" id="TPG49260.1"/>
    </source>
</evidence>
<keyword evidence="4" id="KW-1185">Reference proteome</keyword>
<dbReference type="AlphaFoldDB" id="A0A502FIG0"/>
<name>A0A502FIG0_9PROT</name>
<dbReference type="RefSeq" id="WP_140885910.1">
    <property type="nucleotide sequence ID" value="NZ_RCZP01000030.1"/>
</dbReference>
<feature type="coiled-coil region" evidence="1">
    <location>
        <begin position="70"/>
        <end position="97"/>
    </location>
</feature>
<feature type="compositionally biased region" description="Low complexity" evidence="2">
    <location>
        <begin position="161"/>
        <end position="180"/>
    </location>
</feature>
<organism evidence="3 4">
    <name type="scientific">Muricoccus nepalensis</name>
    <dbReference type="NCBI Taxonomy" id="1854500"/>
    <lineage>
        <taxon>Bacteria</taxon>
        <taxon>Pseudomonadati</taxon>
        <taxon>Pseudomonadota</taxon>
        <taxon>Alphaproteobacteria</taxon>
        <taxon>Acetobacterales</taxon>
        <taxon>Roseomonadaceae</taxon>
        <taxon>Muricoccus</taxon>
    </lineage>
</organism>
<feature type="region of interest" description="Disordered" evidence="2">
    <location>
        <begin position="151"/>
        <end position="194"/>
    </location>
</feature>
<sequence length="264" mass="27742">MAFSTKETELLGHLTRRLGSDHQAEAEAARDRLVQLLGKHGLNFNDYAEWLQSGALAGGHADPSDPERENAELRNEVARLREEAAFLRAEMRLMQGTTGRQLAPIGLGGGAGRPHRHAVAARRSGTARTAFFAVMAGIPIGWLAASLPATRPPGGDGGTSRLAASRPARPARAEAASAELPAPPDGAGWKPPNGSRPAVVLEDGVVLTSPFPSRATEQGISRGSRVAILRQLVANGRQWAEVTSPAASGYIPIDLLEVLDQPGG</sequence>
<comment type="caution">
    <text evidence="3">The sequence shown here is derived from an EMBL/GenBank/DDBJ whole genome shotgun (WGS) entry which is preliminary data.</text>
</comment>
<evidence type="ECO:0000256" key="1">
    <source>
        <dbReference type="SAM" id="Coils"/>
    </source>
</evidence>
<protein>
    <recommendedName>
        <fullName evidence="5">SH3 domain-containing protein</fullName>
    </recommendedName>
</protein>
<dbReference type="Proteomes" id="UP000317078">
    <property type="component" value="Unassembled WGS sequence"/>
</dbReference>
<gene>
    <name evidence="3" type="ORF">EAH89_22175</name>
</gene>
<proteinExistence type="predicted"/>
<evidence type="ECO:0000313" key="4">
    <source>
        <dbReference type="Proteomes" id="UP000317078"/>
    </source>
</evidence>